<feature type="transmembrane region" description="Helical" evidence="6">
    <location>
        <begin position="132"/>
        <end position="152"/>
    </location>
</feature>
<comment type="similarity">
    <text evidence="6">Belongs to the ferroportin (FP) (TC 2.A.100) family. SLC40A subfamily.</text>
</comment>
<keyword evidence="4 6" id="KW-1133">Transmembrane helix</keyword>
<feature type="transmembrane region" description="Helical" evidence="6">
    <location>
        <begin position="44"/>
        <end position="68"/>
    </location>
</feature>
<name>A0A1V9YBG8_ACHHY</name>
<feature type="transmembrane region" description="Helical" evidence="6">
    <location>
        <begin position="194"/>
        <end position="213"/>
    </location>
</feature>
<dbReference type="PANTHER" id="PTHR11660:SF57">
    <property type="entry name" value="SOLUTE CARRIER FAMILY 40 MEMBER"/>
    <property type="match status" value="1"/>
</dbReference>
<dbReference type="EMBL" id="JNBR01002403">
    <property type="protein sequence ID" value="OQR83054.1"/>
    <property type="molecule type" value="Genomic_DNA"/>
</dbReference>
<dbReference type="PANTHER" id="PTHR11660">
    <property type="entry name" value="SOLUTE CARRIER FAMILY 40 MEMBER"/>
    <property type="match status" value="1"/>
</dbReference>
<proteinExistence type="inferred from homology"/>
<keyword evidence="8" id="KW-1185">Reference proteome</keyword>
<keyword evidence="6" id="KW-0406">Ion transport</keyword>
<evidence type="ECO:0000256" key="2">
    <source>
        <dbReference type="ARBA" id="ARBA00022448"/>
    </source>
</evidence>
<comment type="function">
    <text evidence="6">May be involved in iron transport and iron homeostasis.</text>
</comment>
<comment type="subcellular location">
    <subcellularLocation>
        <location evidence="1 6">Membrane</location>
        <topology evidence="1 6">Multi-pass membrane protein</topology>
    </subcellularLocation>
</comment>
<evidence type="ECO:0000313" key="7">
    <source>
        <dbReference type="EMBL" id="OQR83054.1"/>
    </source>
</evidence>
<feature type="transmembrane region" description="Helical" evidence="6">
    <location>
        <begin position="493"/>
        <end position="514"/>
    </location>
</feature>
<evidence type="ECO:0000256" key="3">
    <source>
        <dbReference type="ARBA" id="ARBA00022692"/>
    </source>
</evidence>
<comment type="caution">
    <text evidence="6">Lacks conserved residue(s) required for the propagation of feature annotation.</text>
</comment>
<feature type="transmembrane region" description="Helical" evidence="6">
    <location>
        <begin position="164"/>
        <end position="188"/>
    </location>
</feature>
<keyword evidence="5 6" id="KW-0472">Membrane</keyword>
<feature type="transmembrane region" description="Helical" evidence="6">
    <location>
        <begin position="372"/>
        <end position="392"/>
    </location>
</feature>
<keyword evidence="2 6" id="KW-0813">Transport</keyword>
<keyword evidence="3 6" id="KW-0812">Transmembrane</keyword>
<evidence type="ECO:0000256" key="1">
    <source>
        <dbReference type="ARBA" id="ARBA00004141"/>
    </source>
</evidence>
<evidence type="ECO:0000256" key="5">
    <source>
        <dbReference type="ARBA" id="ARBA00023136"/>
    </source>
</evidence>
<dbReference type="AlphaFoldDB" id="A0A1V9YBG8"/>
<reference evidence="7 8" key="1">
    <citation type="journal article" date="2014" name="Genome Biol. Evol.">
        <title>The secreted proteins of Achlya hypogyna and Thraustotheca clavata identify the ancestral oomycete secretome and reveal gene acquisitions by horizontal gene transfer.</title>
        <authorList>
            <person name="Misner I."/>
            <person name="Blouin N."/>
            <person name="Leonard G."/>
            <person name="Richards T.A."/>
            <person name="Lane C.E."/>
        </authorList>
    </citation>
    <scope>NUCLEOTIDE SEQUENCE [LARGE SCALE GENOMIC DNA]</scope>
    <source>
        <strain evidence="7 8">ATCC 48635</strain>
    </source>
</reference>
<dbReference type="Proteomes" id="UP000243579">
    <property type="component" value="Unassembled WGS sequence"/>
</dbReference>
<dbReference type="OrthoDB" id="648861at2759"/>
<organism evidence="7 8">
    <name type="scientific">Achlya hypogyna</name>
    <name type="common">Oomycete</name>
    <name type="synonym">Protoachlya hypogyna</name>
    <dbReference type="NCBI Taxonomy" id="1202772"/>
    <lineage>
        <taxon>Eukaryota</taxon>
        <taxon>Sar</taxon>
        <taxon>Stramenopiles</taxon>
        <taxon>Oomycota</taxon>
        <taxon>Saprolegniomycetes</taxon>
        <taxon>Saprolegniales</taxon>
        <taxon>Achlyaceae</taxon>
        <taxon>Achlya</taxon>
    </lineage>
</organism>
<feature type="transmembrane region" description="Helical" evidence="6">
    <location>
        <begin position="99"/>
        <end position="120"/>
    </location>
</feature>
<comment type="caution">
    <text evidence="7">The sequence shown here is derived from an EMBL/GenBank/DDBJ whole genome shotgun (WGS) entry which is preliminary data.</text>
</comment>
<evidence type="ECO:0000313" key="8">
    <source>
        <dbReference type="Proteomes" id="UP000243579"/>
    </source>
</evidence>
<dbReference type="STRING" id="1202772.A0A1V9YBG8"/>
<dbReference type="Pfam" id="PF06963">
    <property type="entry name" value="FPN1"/>
    <property type="match status" value="1"/>
</dbReference>
<sequence length="517" mass="54640">MTVDYTTATGIVLGTSALALGTVGSLCGSQLAQDTGCPSLPRGYGLVFMVVGYGSLVPVLACIVAAMVDAHKSRRESIALLSKRQYTVFYRGECISARLAVYVYVGHFLSCWTSGLWQYAVPFLLGKLAPAAPVMLLPLTSAAGLVPIMPLLAQYVDATDRWRLVRATVVTGPVLSAFGAMCMTGLASADAEPWLQALALGGTCLCGALVGAVRNLHTLALEKDWVIELALVSQTPLAAWNITLRQIDLATRLVAPIAFSALLGVAVDSASPWRLWLAVVVLWQVFLTPLRLATLRDVYVLCPALQAKTLSITAEFSSAQYGALAAAFVRHPTCLVAVSSGLLAMTVLCDGHRATAAYLAQRGLLPWDLGGLGGAAMGLGGTLAFPWLLSCLHPVEKLGLGAVWWYLATLLPVGLLCVHAASALGDRLLVASVAVSQAARLCTDLAQLQTMQEWVESDRRGAINGLQTTVKAACCLVMLLVETALGSPDKFHLLVGLSIATTAVAAIVFTRWYALYV</sequence>
<feature type="transmembrane region" description="Helical" evidence="6">
    <location>
        <begin position="404"/>
        <end position="424"/>
    </location>
</feature>
<dbReference type="InterPro" id="IPR009716">
    <property type="entry name" value="Ferroportin-1"/>
</dbReference>
<accession>A0A1V9YBG8</accession>
<dbReference type="GO" id="GO:0016020">
    <property type="term" value="C:membrane"/>
    <property type="evidence" value="ECO:0007669"/>
    <property type="project" value="UniProtKB-SubCell"/>
</dbReference>
<evidence type="ECO:0000256" key="4">
    <source>
        <dbReference type="ARBA" id="ARBA00022989"/>
    </source>
</evidence>
<dbReference type="GO" id="GO:0005381">
    <property type="term" value="F:iron ion transmembrane transporter activity"/>
    <property type="evidence" value="ECO:0007669"/>
    <property type="project" value="UniProtKB-UniRule"/>
</dbReference>
<protein>
    <recommendedName>
        <fullName evidence="6">Solute carrier family 40 member</fullName>
    </recommendedName>
</protein>
<evidence type="ECO:0000256" key="6">
    <source>
        <dbReference type="RuleBase" id="RU365065"/>
    </source>
</evidence>
<gene>
    <name evidence="7" type="ORF">ACHHYP_15154</name>
</gene>